<dbReference type="InterPro" id="IPR013760">
    <property type="entry name" value="Topo_IIA-like_dom_sf"/>
</dbReference>
<comment type="caution">
    <text evidence="13">The sequence shown here is derived from an EMBL/GenBank/DDBJ whole genome shotgun (WGS) entry which is preliminary data.</text>
</comment>
<dbReference type="GO" id="GO:0003677">
    <property type="term" value="F:DNA binding"/>
    <property type="evidence" value="ECO:0007669"/>
    <property type="project" value="UniProtKB-KW"/>
</dbReference>
<dbReference type="Proteomes" id="UP000231450">
    <property type="component" value="Unassembled WGS sequence"/>
</dbReference>
<evidence type="ECO:0000256" key="9">
    <source>
        <dbReference type="ARBA" id="ARBA00023235"/>
    </source>
</evidence>
<evidence type="ECO:0000256" key="5">
    <source>
        <dbReference type="ARBA" id="ARBA00022840"/>
    </source>
</evidence>
<dbReference type="GO" id="GO:0006265">
    <property type="term" value="P:DNA topological change"/>
    <property type="evidence" value="ECO:0007669"/>
    <property type="project" value="UniProtKB-UniRule"/>
</dbReference>
<comment type="function">
    <text evidence="10">A type II topoisomerase that negatively supercoils closed circular double-stranded (ds) DNA in an ATP-dependent manner to modulate DNA topology and maintain chromosomes in an underwound state. Negative supercoiling favors strand separation, and DNA replication, transcription, recombination and repair, all of which involve strand separation. Also able to catalyze the interconversion of other topological isomers of dsDNA rings, including catenanes and knotted rings. Type II topoisomerases break and join 2 DNA strands simultaneously in an ATP-dependent manner.</text>
</comment>
<dbReference type="NCBIfam" id="TIGR01059">
    <property type="entry name" value="gyrB"/>
    <property type="match status" value="1"/>
</dbReference>
<dbReference type="InterPro" id="IPR003594">
    <property type="entry name" value="HATPase_dom"/>
</dbReference>
<feature type="binding site" evidence="10">
    <location>
        <position position="457"/>
    </location>
    <ligand>
        <name>Mg(2+)</name>
        <dbReference type="ChEBI" id="CHEBI:18420"/>
        <label>1</label>
        <note>catalytic</note>
    </ligand>
</feature>
<keyword evidence="8" id="KW-0238">DNA-binding</keyword>
<evidence type="ECO:0000256" key="1">
    <source>
        <dbReference type="ARBA" id="ARBA00000185"/>
    </source>
</evidence>
<dbReference type="GO" id="GO:0005694">
    <property type="term" value="C:chromosome"/>
    <property type="evidence" value="ECO:0007669"/>
    <property type="project" value="InterPro"/>
</dbReference>
<dbReference type="EC" id="5.6.2.2" evidence="10"/>
<dbReference type="FunFam" id="3.30.565.10:FF:000002">
    <property type="entry name" value="DNA gyrase subunit B"/>
    <property type="match status" value="1"/>
</dbReference>
<dbReference type="Gene3D" id="3.30.230.10">
    <property type="match status" value="1"/>
</dbReference>
<feature type="site" description="Interaction with DNA" evidence="10">
    <location>
        <position position="482"/>
    </location>
</feature>
<evidence type="ECO:0000256" key="2">
    <source>
        <dbReference type="ARBA" id="ARBA00010708"/>
    </source>
</evidence>
<dbReference type="Pfam" id="PF02518">
    <property type="entry name" value="HATPase_c"/>
    <property type="match status" value="1"/>
</dbReference>
<dbReference type="InterPro" id="IPR036890">
    <property type="entry name" value="HATPase_C_sf"/>
</dbReference>
<dbReference type="InterPro" id="IPR018522">
    <property type="entry name" value="TopoIIA_CS"/>
</dbReference>
<keyword evidence="6 10" id="KW-0460">Magnesium</keyword>
<dbReference type="SMART" id="SM00387">
    <property type="entry name" value="HATPase_c"/>
    <property type="match status" value="1"/>
</dbReference>
<dbReference type="AlphaFoldDB" id="A0A2M8KF01"/>
<dbReference type="GO" id="GO:0003918">
    <property type="term" value="F:DNA topoisomerase type II (double strand cut, ATP-hydrolyzing) activity"/>
    <property type="evidence" value="ECO:0007669"/>
    <property type="project" value="UniProtKB-UniRule"/>
</dbReference>
<keyword evidence="4 10" id="KW-0547">Nucleotide-binding</keyword>
<dbReference type="InterPro" id="IPR034160">
    <property type="entry name" value="TOPRIM_GyrB"/>
</dbReference>
<feature type="region of interest" description="Disordered" evidence="11">
    <location>
        <begin position="598"/>
        <end position="632"/>
    </location>
</feature>
<proteinExistence type="inferred from homology"/>
<evidence type="ECO:0000259" key="12">
    <source>
        <dbReference type="PROSITE" id="PS50880"/>
    </source>
</evidence>
<feature type="binding site" evidence="10">
    <location>
        <position position="530"/>
    </location>
    <ligand>
        <name>Mg(2+)</name>
        <dbReference type="ChEBI" id="CHEBI:18420"/>
        <label>2</label>
    </ligand>
</feature>
<dbReference type="GO" id="GO:0005524">
    <property type="term" value="F:ATP binding"/>
    <property type="evidence" value="ECO:0007669"/>
    <property type="project" value="UniProtKB-UniRule"/>
</dbReference>
<accession>A0A2M8KF01</accession>
<dbReference type="InterPro" id="IPR013759">
    <property type="entry name" value="Topo_IIA_B_C"/>
</dbReference>
<evidence type="ECO:0000256" key="4">
    <source>
        <dbReference type="ARBA" id="ARBA00022741"/>
    </source>
</evidence>
<dbReference type="GO" id="GO:0005737">
    <property type="term" value="C:cytoplasm"/>
    <property type="evidence" value="ECO:0007669"/>
    <property type="project" value="UniProtKB-SubCell"/>
</dbReference>
<dbReference type="CDD" id="cd16928">
    <property type="entry name" value="HATPase_GyrB-like"/>
    <property type="match status" value="1"/>
</dbReference>
<dbReference type="Gene3D" id="3.40.50.670">
    <property type="match status" value="1"/>
</dbReference>
<keyword evidence="3 10" id="KW-0479">Metal-binding</keyword>
<dbReference type="NCBIfam" id="NF004189">
    <property type="entry name" value="PRK05644.1"/>
    <property type="match status" value="1"/>
</dbReference>
<dbReference type="InterPro" id="IPR020568">
    <property type="entry name" value="Ribosomal_Su5_D2-typ_SF"/>
</dbReference>
<dbReference type="NCBIfam" id="NF011501">
    <property type="entry name" value="PRK14939.1"/>
    <property type="match status" value="1"/>
</dbReference>
<dbReference type="InterPro" id="IPR001241">
    <property type="entry name" value="Topo_IIA"/>
</dbReference>
<dbReference type="InterPro" id="IPR014721">
    <property type="entry name" value="Ribsml_uS5_D2-typ_fold_subgr"/>
</dbReference>
<comment type="similarity">
    <text evidence="2 10">Belongs to the type II topoisomerase GyrB family.</text>
</comment>
<dbReference type="PRINTS" id="PR00418">
    <property type="entry name" value="TPI2FAMILY"/>
</dbReference>
<comment type="miscellaneous">
    <text evidence="10">Few gyrases are as efficient as E.coli at forming negative supercoils. Not all organisms have 2 type II topoisomerases; in organisms with a single type II topoisomerase this enzyme also has to decatenate newly replicated chromosomes.</text>
</comment>
<dbReference type="PROSITE" id="PS50880">
    <property type="entry name" value="TOPRIM"/>
    <property type="match status" value="1"/>
</dbReference>
<dbReference type="HAMAP" id="MF_01898">
    <property type="entry name" value="GyrB"/>
    <property type="match status" value="1"/>
</dbReference>
<dbReference type="GO" id="GO:0046872">
    <property type="term" value="F:metal ion binding"/>
    <property type="evidence" value="ECO:0007669"/>
    <property type="project" value="UniProtKB-KW"/>
</dbReference>
<gene>
    <name evidence="10 13" type="primary">gyrB</name>
    <name evidence="13" type="ORF">COU81_00425</name>
</gene>
<reference evidence="14" key="1">
    <citation type="submission" date="2017-09" db="EMBL/GenBank/DDBJ databases">
        <title>Depth-based differentiation of microbial function through sediment-hosted aquifers and enrichment of novel symbionts in the deep terrestrial subsurface.</title>
        <authorList>
            <person name="Probst A.J."/>
            <person name="Ladd B."/>
            <person name="Jarett J.K."/>
            <person name="Geller-Mcgrath D.E."/>
            <person name="Sieber C.M.K."/>
            <person name="Emerson J.B."/>
            <person name="Anantharaman K."/>
            <person name="Thomas B.C."/>
            <person name="Malmstrom R."/>
            <person name="Stieglmeier M."/>
            <person name="Klingl A."/>
            <person name="Woyke T."/>
            <person name="Ryan C.M."/>
            <person name="Banfield J.F."/>
        </authorList>
    </citation>
    <scope>NUCLEOTIDE SEQUENCE [LARGE SCALE GENOMIC DNA]</scope>
</reference>
<organism evidence="13 14">
    <name type="scientific">Candidatus Portnoybacteria bacterium CG10_big_fil_rev_8_21_14_0_10_36_7</name>
    <dbReference type="NCBI Taxonomy" id="1974812"/>
    <lineage>
        <taxon>Bacteria</taxon>
        <taxon>Candidatus Portnoyibacteriota</taxon>
    </lineage>
</organism>
<protein>
    <recommendedName>
        <fullName evidence="10">DNA gyrase subunit B</fullName>
        <ecNumber evidence="10">5.6.2.2</ecNumber>
    </recommendedName>
</protein>
<dbReference type="Pfam" id="PF00986">
    <property type="entry name" value="DNA_gyraseB_C"/>
    <property type="match status" value="1"/>
</dbReference>
<feature type="domain" description="Toprim" evidence="12">
    <location>
        <begin position="451"/>
        <end position="565"/>
    </location>
</feature>
<dbReference type="PANTHER" id="PTHR45866">
    <property type="entry name" value="DNA GYRASE/TOPOISOMERASE SUBUNIT B"/>
    <property type="match status" value="1"/>
</dbReference>
<evidence type="ECO:0000313" key="14">
    <source>
        <dbReference type="Proteomes" id="UP000231450"/>
    </source>
</evidence>
<feature type="site" description="Interaction with DNA" evidence="10">
    <location>
        <position position="485"/>
    </location>
</feature>
<comment type="cofactor">
    <cofactor evidence="10">
        <name>Mg(2+)</name>
        <dbReference type="ChEBI" id="CHEBI:18420"/>
    </cofactor>
    <cofactor evidence="10">
        <name>Mn(2+)</name>
        <dbReference type="ChEBI" id="CHEBI:29035"/>
    </cofactor>
    <cofactor evidence="10">
        <name>Ca(2+)</name>
        <dbReference type="ChEBI" id="CHEBI:29108"/>
    </cofactor>
    <text evidence="10">Binds two Mg(2+) per subunit. The magnesium ions form salt bridges with both the protein and the DNA. Can also accept other divalent metal cations, such as Mn(2+) or Ca(2+).</text>
</comment>
<dbReference type="FunFam" id="3.30.230.10:FF:000005">
    <property type="entry name" value="DNA gyrase subunit B"/>
    <property type="match status" value="1"/>
</dbReference>
<dbReference type="PRINTS" id="PR01159">
    <property type="entry name" value="DNAGYRASEB"/>
</dbReference>
<dbReference type="EMBL" id="PFDW01000008">
    <property type="protein sequence ID" value="PJE58497.1"/>
    <property type="molecule type" value="Genomic_DNA"/>
</dbReference>
<dbReference type="GO" id="GO:0006261">
    <property type="term" value="P:DNA-templated DNA replication"/>
    <property type="evidence" value="ECO:0007669"/>
    <property type="project" value="UniProtKB-UniRule"/>
</dbReference>
<name>A0A2M8KF01_9BACT</name>
<dbReference type="CDD" id="cd03366">
    <property type="entry name" value="TOPRIM_TopoIIA_GyrB"/>
    <property type="match status" value="1"/>
</dbReference>
<comment type="subcellular location">
    <subcellularLocation>
        <location evidence="10">Cytoplasm</location>
    </subcellularLocation>
</comment>
<dbReference type="InterPro" id="IPR013506">
    <property type="entry name" value="Topo_IIA_bsu_dom2"/>
</dbReference>
<dbReference type="PROSITE" id="PS00177">
    <property type="entry name" value="TOPOISOMERASE_II"/>
    <property type="match status" value="1"/>
</dbReference>
<evidence type="ECO:0000256" key="7">
    <source>
        <dbReference type="ARBA" id="ARBA00023029"/>
    </source>
</evidence>
<dbReference type="SUPFAM" id="SSF54211">
    <property type="entry name" value="Ribosomal protein S5 domain 2-like"/>
    <property type="match status" value="1"/>
</dbReference>
<evidence type="ECO:0000256" key="3">
    <source>
        <dbReference type="ARBA" id="ARBA00022723"/>
    </source>
</evidence>
<dbReference type="InterPro" id="IPR006171">
    <property type="entry name" value="TOPRIM_dom"/>
</dbReference>
<dbReference type="InterPro" id="IPR011557">
    <property type="entry name" value="GyrB"/>
</dbReference>
<evidence type="ECO:0000256" key="11">
    <source>
        <dbReference type="SAM" id="MobiDB-lite"/>
    </source>
</evidence>
<dbReference type="PANTHER" id="PTHR45866:SF1">
    <property type="entry name" value="DNA GYRASE SUBUNIT B, MITOCHONDRIAL"/>
    <property type="match status" value="1"/>
</dbReference>
<evidence type="ECO:0000256" key="8">
    <source>
        <dbReference type="ARBA" id="ARBA00023125"/>
    </source>
</evidence>
<dbReference type="SUPFAM" id="SSF55874">
    <property type="entry name" value="ATPase domain of HSP90 chaperone/DNA topoisomerase II/histidine kinase"/>
    <property type="match status" value="1"/>
</dbReference>
<sequence>MAKKETTNSSNYDAKSIYVLEGLDPVRKRPGMYIGSTGIDGLHHLIWEVADNSIDEAMGGFCDQIEITLMPNHRVSVKDNGRGIPIDTHTQTKKSALETVMTTLHAGGKFGGDSYKVSGGLHGVGVSVVNALSRYVKVEVCKDGCVYEQEYSRGVPKGKVKKVGSCKHNGTTVIFEPDPEIFGKQDKKTEMPDYDINKILLHLRQQAYLTKGVKIVISDLRNFDKDRKISKKPEEQIVQRSALVPSHSFYFEGGIISYVKYLNRDLTARHSNIFYVTKELEGILVEASFQYTDEVSAREVSFANNIHTIEGGMHLTGFRTAMTRQLNDYARKNSLLKESDENLTGEDIRDGLTAIISIKLGEPQFEGQTKAKLGNPEARTATETVVSEGLQTYLEENPTDAREILAKCLISQKARQAAKAARDTILRKGVLDGITLPGKLADCSSKDPSKSEIFIVEGDSAGGSAKQGRDRNFQAILPLRGKILNIEKAHLDKALASKEVRSLIIALGTAIAEEFDIGKLRYHRIVIMTDADVDGAHIRTLLLTLFFRYFKAIIDEGYLYIAQPPLYRINAGKKAQYAYSEEDKLEIMEEMKKEIVAKKKSKGKEEKDEDDGEGAESSTDKSSEPETASVKGVNIQRYKGLGEMNPDQLWDTTMNPENRVLKQVTIDDAEEADKIFDILMGDEVAPRKRFIQTHAKRAKNLDI</sequence>
<dbReference type="SMART" id="SM00433">
    <property type="entry name" value="TOP2c"/>
    <property type="match status" value="1"/>
</dbReference>
<keyword evidence="5 10" id="KW-0067">ATP-binding</keyword>
<evidence type="ECO:0000313" key="13">
    <source>
        <dbReference type="EMBL" id="PJE58497.1"/>
    </source>
</evidence>
<feature type="binding site" evidence="10">
    <location>
        <position position="530"/>
    </location>
    <ligand>
        <name>Mg(2+)</name>
        <dbReference type="ChEBI" id="CHEBI:18420"/>
        <label>1</label>
        <note>catalytic</note>
    </ligand>
</feature>
<keyword evidence="9 10" id="KW-0413">Isomerase</keyword>
<dbReference type="InterPro" id="IPR002288">
    <property type="entry name" value="DNA_gyrase_B_C"/>
</dbReference>
<comment type="subunit">
    <text evidence="10">Heterotetramer, composed of two GyrA and two GyrB chains. In the heterotetramer, GyrA contains the active site tyrosine that forms a transient covalent intermediate with DNA, while GyrB binds cofactors and catalyzes ATP hydrolysis.</text>
</comment>
<evidence type="ECO:0000256" key="10">
    <source>
        <dbReference type="HAMAP-Rule" id="MF_01898"/>
    </source>
</evidence>
<dbReference type="InterPro" id="IPR000565">
    <property type="entry name" value="Topo_IIA_B"/>
</dbReference>
<dbReference type="Gene3D" id="3.30.565.10">
    <property type="entry name" value="Histidine kinase-like ATPase, C-terminal domain"/>
    <property type="match status" value="1"/>
</dbReference>
<feature type="binding site" evidence="10">
    <location>
        <position position="532"/>
    </location>
    <ligand>
        <name>Mg(2+)</name>
        <dbReference type="ChEBI" id="CHEBI:18420"/>
        <label>2</label>
    </ligand>
</feature>
<dbReference type="CDD" id="cd00822">
    <property type="entry name" value="TopoII_Trans_DNA_gyrase"/>
    <property type="match status" value="1"/>
</dbReference>
<keyword evidence="10" id="KW-0963">Cytoplasm</keyword>
<keyword evidence="7 10" id="KW-0799">Topoisomerase</keyword>
<evidence type="ECO:0000256" key="6">
    <source>
        <dbReference type="ARBA" id="ARBA00022842"/>
    </source>
</evidence>
<dbReference type="Pfam" id="PF01751">
    <property type="entry name" value="Toprim"/>
    <property type="match status" value="1"/>
</dbReference>
<comment type="catalytic activity">
    <reaction evidence="1 10">
        <text>ATP-dependent breakage, passage and rejoining of double-stranded DNA.</text>
        <dbReference type="EC" id="5.6.2.2"/>
    </reaction>
</comment>
<dbReference type="Pfam" id="PF00204">
    <property type="entry name" value="DNA_gyraseB"/>
    <property type="match status" value="1"/>
</dbReference>
<dbReference type="SUPFAM" id="SSF56719">
    <property type="entry name" value="Type II DNA topoisomerase"/>
    <property type="match status" value="1"/>
</dbReference>